<accession>A0A1E5GHN3</accession>
<dbReference type="InterPro" id="IPR036634">
    <property type="entry name" value="PRD_sf"/>
</dbReference>
<dbReference type="PANTHER" id="PTHR30185:SF18">
    <property type="entry name" value="TRANSCRIPTIONAL REGULATOR MTLR"/>
    <property type="match status" value="1"/>
</dbReference>
<proteinExistence type="predicted"/>
<name>A0A1E5GHN3_9ENTE</name>
<dbReference type="GO" id="GO:0006355">
    <property type="term" value="P:regulation of DNA-templated transcription"/>
    <property type="evidence" value="ECO:0007669"/>
    <property type="project" value="InterPro"/>
</dbReference>
<dbReference type="PROSITE" id="PS51372">
    <property type="entry name" value="PRD_2"/>
    <property type="match status" value="1"/>
</dbReference>
<dbReference type="Gene3D" id="1.10.10.10">
    <property type="entry name" value="Winged helix-like DNA-binding domain superfamily/Winged helix DNA-binding domain"/>
    <property type="match status" value="1"/>
</dbReference>
<dbReference type="EMBL" id="MIJY01000034">
    <property type="protein sequence ID" value="OEG12243.1"/>
    <property type="molecule type" value="Genomic_DNA"/>
</dbReference>
<keyword evidence="2" id="KW-0805">Transcription regulation</keyword>
<evidence type="ECO:0000256" key="3">
    <source>
        <dbReference type="ARBA" id="ARBA00023163"/>
    </source>
</evidence>
<organism evidence="5 6">
    <name type="scientific">Enterococcus termitis</name>
    <dbReference type="NCBI Taxonomy" id="332950"/>
    <lineage>
        <taxon>Bacteria</taxon>
        <taxon>Bacillati</taxon>
        <taxon>Bacillota</taxon>
        <taxon>Bacilli</taxon>
        <taxon>Lactobacillales</taxon>
        <taxon>Enterococcaceae</taxon>
        <taxon>Enterococcus</taxon>
    </lineage>
</organism>
<keyword evidence="1" id="KW-0677">Repeat</keyword>
<reference evidence="6" key="1">
    <citation type="submission" date="2016-09" db="EMBL/GenBank/DDBJ databases">
        <authorList>
            <person name="Gulvik C.A."/>
        </authorList>
    </citation>
    <scope>NUCLEOTIDE SEQUENCE [LARGE SCALE GENOMIC DNA]</scope>
    <source>
        <strain evidence="6">LMG 8895</strain>
    </source>
</reference>
<dbReference type="Gene3D" id="1.10.1790.10">
    <property type="entry name" value="PRD domain"/>
    <property type="match status" value="1"/>
</dbReference>
<dbReference type="InterPro" id="IPR036388">
    <property type="entry name" value="WH-like_DNA-bd_sf"/>
</dbReference>
<keyword evidence="3" id="KW-0804">Transcription</keyword>
<dbReference type="RefSeq" id="WP_069663948.1">
    <property type="nucleotide sequence ID" value="NZ_JBHUJJ010000001.1"/>
</dbReference>
<dbReference type="Pfam" id="PF00874">
    <property type="entry name" value="PRD"/>
    <property type="match status" value="1"/>
</dbReference>
<evidence type="ECO:0000256" key="1">
    <source>
        <dbReference type="ARBA" id="ARBA00022737"/>
    </source>
</evidence>
<gene>
    <name evidence="5" type="ORF">BCR25_06775</name>
</gene>
<protein>
    <recommendedName>
        <fullName evidence="4">PRD domain-containing protein</fullName>
    </recommendedName>
</protein>
<evidence type="ECO:0000313" key="5">
    <source>
        <dbReference type="EMBL" id="OEG12243.1"/>
    </source>
</evidence>
<keyword evidence="6" id="KW-1185">Reference proteome</keyword>
<sequence>MFTHRQLLILSFLLSDSFSFSSSFLSSILNVSERTIQLEVQEINKLLPDDGSFFYLTKRKGQTQNLTPETLAWLNQLIKENKEQNSSEFERQNLILLVLLFEKEYLSMEELSKRIYVSKTAIHKEMEQSWKLREFIEVSAQKGLKINRSEPEKRNLLAKLFNYDRSLNTLLKLPNDTQLIFEQVKTVTDRLFYEHQYFISGKSLALFQNYLVSTIIRNRKGFYLSEQEQQAAAKVELSSLLKEIIRELNLAISKEDMSYIQVKLNELNVTNYTGEVTALSHYTFIKDKLATFYKAVDRELGITIQPTADWENKFIIHMHKLIIRLANGNDNDNYNKRKINQEYPLTLQVIRDYFEPIFGLAIPESEQAYLALYFAEFIEYEEQQLQLLFITDNLPSLIYRTKELIKEYSGYKIISIKNVTIYEYLRNPQRYEEHYFLLLTTSERVILESKRAFLIKDMPTKQDLQLLKEYFTMLLTHQNKEKRKWFETTYLHKTNKNSISKQQRINERTANTNQVIKDEIVLEEPIIFITRFDKEIPSSINITQLKKKYKHRGKEIEFVIQSSYNPLEGQVQLFFSELKKMLTVKELKARIE</sequence>
<dbReference type="Proteomes" id="UP000095094">
    <property type="component" value="Unassembled WGS sequence"/>
</dbReference>
<dbReference type="InterPro" id="IPR011608">
    <property type="entry name" value="PRD"/>
</dbReference>
<dbReference type="InterPro" id="IPR050661">
    <property type="entry name" value="BglG_antiterminators"/>
</dbReference>
<feature type="domain" description="PRD" evidence="4">
    <location>
        <begin position="280"/>
        <end position="384"/>
    </location>
</feature>
<comment type="caution">
    <text evidence="5">The sequence shown here is derived from an EMBL/GenBank/DDBJ whole genome shotgun (WGS) entry which is preliminary data.</text>
</comment>
<evidence type="ECO:0000313" key="6">
    <source>
        <dbReference type="Proteomes" id="UP000095094"/>
    </source>
</evidence>
<dbReference type="SUPFAM" id="SSF63520">
    <property type="entry name" value="PTS-regulatory domain, PRD"/>
    <property type="match status" value="1"/>
</dbReference>
<dbReference type="PANTHER" id="PTHR30185">
    <property type="entry name" value="CRYPTIC BETA-GLUCOSIDE BGL OPERON ANTITERMINATOR"/>
    <property type="match status" value="1"/>
</dbReference>
<evidence type="ECO:0000256" key="2">
    <source>
        <dbReference type="ARBA" id="ARBA00023015"/>
    </source>
</evidence>
<evidence type="ECO:0000259" key="4">
    <source>
        <dbReference type="PROSITE" id="PS51372"/>
    </source>
</evidence>
<dbReference type="AlphaFoldDB" id="A0A1E5GHN3"/>